<protein>
    <submittedName>
        <fullName evidence="14">Mitochondrial carrier domain-containing protein</fullName>
    </submittedName>
</protein>
<evidence type="ECO:0000256" key="10">
    <source>
        <dbReference type="ARBA" id="ARBA00023136"/>
    </source>
</evidence>
<dbReference type="InterPro" id="IPR018108">
    <property type="entry name" value="MCP_transmembrane"/>
</dbReference>
<dbReference type="GO" id="GO:0043490">
    <property type="term" value="P:malate-aspartate shuttle"/>
    <property type="evidence" value="ECO:0007669"/>
    <property type="project" value="TreeGrafter"/>
</dbReference>
<evidence type="ECO:0000256" key="7">
    <source>
        <dbReference type="ARBA" id="ARBA00022837"/>
    </source>
</evidence>
<keyword evidence="7" id="KW-0106">Calcium</keyword>
<keyword evidence="10 11" id="KW-0472">Membrane</keyword>
<evidence type="ECO:0000256" key="2">
    <source>
        <dbReference type="ARBA" id="ARBA00006375"/>
    </source>
</evidence>
<dbReference type="InterPro" id="IPR051028">
    <property type="entry name" value="Mito_Solute_Carrier"/>
</dbReference>
<feature type="non-terminal residue" evidence="14">
    <location>
        <position position="1"/>
    </location>
</feature>
<evidence type="ECO:0000256" key="1">
    <source>
        <dbReference type="ARBA" id="ARBA00004448"/>
    </source>
</evidence>
<accession>A0A4P9WFV5</accession>
<evidence type="ECO:0000256" key="4">
    <source>
        <dbReference type="ARBA" id="ARBA00022692"/>
    </source>
</evidence>
<feature type="non-terminal residue" evidence="14">
    <location>
        <position position="216"/>
    </location>
</feature>
<dbReference type="Pfam" id="PF00153">
    <property type="entry name" value="Mito_carr"/>
    <property type="match status" value="2"/>
</dbReference>
<evidence type="ECO:0000256" key="13">
    <source>
        <dbReference type="SAM" id="Phobius"/>
    </source>
</evidence>
<evidence type="ECO:0000313" key="14">
    <source>
        <dbReference type="EMBL" id="RKO89326.1"/>
    </source>
</evidence>
<proteinExistence type="inferred from homology"/>
<keyword evidence="3 12" id="KW-0813">Transport</keyword>
<evidence type="ECO:0000256" key="8">
    <source>
        <dbReference type="ARBA" id="ARBA00022989"/>
    </source>
</evidence>
<keyword evidence="9" id="KW-0496">Mitochondrion</keyword>
<feature type="repeat" description="Solcar" evidence="11">
    <location>
        <begin position="11"/>
        <end position="108"/>
    </location>
</feature>
<evidence type="ECO:0000313" key="15">
    <source>
        <dbReference type="Proteomes" id="UP000269721"/>
    </source>
</evidence>
<name>A0A4P9WFV5_9FUNG</name>
<gene>
    <name evidence="14" type="ORF">BDK51DRAFT_4717</name>
</gene>
<dbReference type="Proteomes" id="UP000269721">
    <property type="component" value="Unassembled WGS sequence"/>
</dbReference>
<dbReference type="GO" id="GO:0015183">
    <property type="term" value="F:L-aspartate transmembrane transporter activity"/>
    <property type="evidence" value="ECO:0007669"/>
    <property type="project" value="TreeGrafter"/>
</dbReference>
<evidence type="ECO:0000256" key="9">
    <source>
        <dbReference type="ARBA" id="ARBA00023128"/>
    </source>
</evidence>
<comment type="subcellular location">
    <subcellularLocation>
        <location evidence="1">Mitochondrion inner membrane</location>
        <topology evidence="1">Multi-pass membrane protein</topology>
    </subcellularLocation>
</comment>
<dbReference type="PRINTS" id="PR00926">
    <property type="entry name" value="MITOCARRIER"/>
</dbReference>
<dbReference type="OrthoDB" id="2161at2759"/>
<dbReference type="PANTHER" id="PTHR45678">
    <property type="entry name" value="MITOCHONDRIAL 2-OXODICARBOXYLATE CARRIER 1-RELATED"/>
    <property type="match status" value="1"/>
</dbReference>
<dbReference type="SUPFAM" id="SSF103506">
    <property type="entry name" value="Mitochondrial carrier"/>
    <property type="match status" value="1"/>
</dbReference>
<dbReference type="PANTHER" id="PTHR45678:SF9">
    <property type="entry name" value="CALCIUM-BINDING MITOCHONDRIAL CARRIER PROTEIN ARALAR1"/>
    <property type="match status" value="1"/>
</dbReference>
<dbReference type="GO" id="GO:0005743">
    <property type="term" value="C:mitochondrial inner membrane"/>
    <property type="evidence" value="ECO:0007669"/>
    <property type="project" value="UniProtKB-SubCell"/>
</dbReference>
<sequence length="216" mass="23402">PTQTSAVGEALRSAYSFALGAVAGGIGATVVYPIDLMKTRLQNQRTPPASAPSHLPTQKPYKNGIDCLRQVVRHEGLRGLYSGLLPQLVGVAPEKAIKLCVNDFVRRNMADDRGRLAFWQEAVAGASAGASQVLFTNPLEIVKIRLQVQGEAAKSAVAQVPKQSAMYIVRQLGIFGLYRGVGACLLRDIPFSAIYFPTYAHLKKDFFMEGVEGKKL</sequence>
<evidence type="ECO:0000256" key="6">
    <source>
        <dbReference type="ARBA" id="ARBA00022792"/>
    </source>
</evidence>
<keyword evidence="8 13" id="KW-1133">Transmembrane helix</keyword>
<keyword evidence="15" id="KW-1185">Reference proteome</keyword>
<comment type="similarity">
    <text evidence="2 12">Belongs to the mitochondrial carrier (TC 2.A.29) family.</text>
</comment>
<dbReference type="InterPro" id="IPR023395">
    <property type="entry name" value="MCP_dom_sf"/>
</dbReference>
<dbReference type="PROSITE" id="PS50920">
    <property type="entry name" value="SOLCAR"/>
    <property type="match status" value="2"/>
</dbReference>
<reference evidence="15" key="1">
    <citation type="journal article" date="2018" name="Nat. Microbiol.">
        <title>Leveraging single-cell genomics to expand the fungal tree of life.</title>
        <authorList>
            <person name="Ahrendt S.R."/>
            <person name="Quandt C.A."/>
            <person name="Ciobanu D."/>
            <person name="Clum A."/>
            <person name="Salamov A."/>
            <person name="Andreopoulos B."/>
            <person name="Cheng J.F."/>
            <person name="Woyke T."/>
            <person name="Pelin A."/>
            <person name="Henrissat B."/>
            <person name="Reynolds N.K."/>
            <person name="Benny G.L."/>
            <person name="Smith M.E."/>
            <person name="James T.Y."/>
            <person name="Grigoriev I.V."/>
        </authorList>
    </citation>
    <scope>NUCLEOTIDE SEQUENCE [LARGE SCALE GENOMIC DNA]</scope>
</reference>
<dbReference type="Gene3D" id="1.50.40.10">
    <property type="entry name" value="Mitochondrial carrier domain"/>
    <property type="match status" value="1"/>
</dbReference>
<evidence type="ECO:0000256" key="3">
    <source>
        <dbReference type="ARBA" id="ARBA00022448"/>
    </source>
</evidence>
<keyword evidence="5" id="KW-0677">Repeat</keyword>
<keyword evidence="6" id="KW-0999">Mitochondrion inner membrane</keyword>
<keyword evidence="4 11" id="KW-0812">Transmembrane</keyword>
<dbReference type="EMBL" id="KZ996160">
    <property type="protein sequence ID" value="RKO89326.1"/>
    <property type="molecule type" value="Genomic_DNA"/>
</dbReference>
<dbReference type="GO" id="GO:0005313">
    <property type="term" value="F:L-glutamate transmembrane transporter activity"/>
    <property type="evidence" value="ECO:0007669"/>
    <property type="project" value="TreeGrafter"/>
</dbReference>
<evidence type="ECO:0000256" key="5">
    <source>
        <dbReference type="ARBA" id="ARBA00022737"/>
    </source>
</evidence>
<dbReference type="AlphaFoldDB" id="A0A4P9WFV5"/>
<feature type="transmembrane region" description="Helical" evidence="13">
    <location>
        <begin position="14"/>
        <end position="34"/>
    </location>
</feature>
<organism evidence="14 15">
    <name type="scientific">Blyttiomyces helicus</name>
    <dbReference type="NCBI Taxonomy" id="388810"/>
    <lineage>
        <taxon>Eukaryota</taxon>
        <taxon>Fungi</taxon>
        <taxon>Fungi incertae sedis</taxon>
        <taxon>Chytridiomycota</taxon>
        <taxon>Chytridiomycota incertae sedis</taxon>
        <taxon>Chytridiomycetes</taxon>
        <taxon>Chytridiomycetes incertae sedis</taxon>
        <taxon>Blyttiomyces</taxon>
    </lineage>
</organism>
<dbReference type="InterPro" id="IPR002067">
    <property type="entry name" value="MCP"/>
</dbReference>
<evidence type="ECO:0000256" key="12">
    <source>
        <dbReference type="RuleBase" id="RU000488"/>
    </source>
</evidence>
<feature type="repeat" description="Solcar" evidence="11">
    <location>
        <begin position="116"/>
        <end position="205"/>
    </location>
</feature>
<evidence type="ECO:0000256" key="11">
    <source>
        <dbReference type="PROSITE-ProRule" id="PRU00282"/>
    </source>
</evidence>